<dbReference type="EnsemblPlants" id="OGLUM09G00420.1">
    <property type="protein sequence ID" value="OGLUM09G00420.1"/>
    <property type="gene ID" value="OGLUM09G00420"/>
</dbReference>
<sequence>MGRGSLGVRLGLWSSTWRPMNSDRQKKREARMKKGMAIFGMNSMGTVGATLRTAKNPRAGPAYNDAACGQLAISKNKSYEAEIAALKNQNAALQMKIQALENYRQAKHKEYAELETIYKKLKAKHCNCLLHALTHAASRRLNVEKNKSYEAQIAGLNQQISALQMKIQALDKYRQNRNRDYCELEKKFKALEIKHTDQDKKYKAMEAKYTNLDKKYVTLLEKHGDVVEARSRGARSQEDWTGGQGVLHPGSRTSRRGLEPAAS</sequence>
<proteinExistence type="predicted"/>
<dbReference type="Proteomes" id="UP000026961">
    <property type="component" value="Chromosome 9"/>
</dbReference>
<keyword evidence="1" id="KW-0175">Coiled coil</keyword>
<evidence type="ECO:0000313" key="4">
    <source>
        <dbReference type="Proteomes" id="UP000026961"/>
    </source>
</evidence>
<dbReference type="AlphaFoldDB" id="A0A0E0AZA6"/>
<feature type="compositionally biased region" description="Basic and acidic residues" evidence="2">
    <location>
        <begin position="228"/>
        <end position="238"/>
    </location>
</feature>
<reference evidence="3" key="1">
    <citation type="submission" date="2015-04" db="UniProtKB">
        <authorList>
            <consortium name="EnsemblPlants"/>
        </authorList>
    </citation>
    <scope>IDENTIFICATION</scope>
</reference>
<protein>
    <submittedName>
        <fullName evidence="3">Uncharacterized protein</fullName>
    </submittedName>
</protein>
<evidence type="ECO:0000313" key="3">
    <source>
        <dbReference type="EnsemblPlants" id="OGLUM09G00420.1"/>
    </source>
</evidence>
<organism evidence="3">
    <name type="scientific">Oryza glumipatula</name>
    <dbReference type="NCBI Taxonomy" id="40148"/>
    <lineage>
        <taxon>Eukaryota</taxon>
        <taxon>Viridiplantae</taxon>
        <taxon>Streptophyta</taxon>
        <taxon>Embryophyta</taxon>
        <taxon>Tracheophyta</taxon>
        <taxon>Spermatophyta</taxon>
        <taxon>Magnoliopsida</taxon>
        <taxon>Liliopsida</taxon>
        <taxon>Poales</taxon>
        <taxon>Poaceae</taxon>
        <taxon>BOP clade</taxon>
        <taxon>Oryzoideae</taxon>
        <taxon>Oryzeae</taxon>
        <taxon>Oryzinae</taxon>
        <taxon>Oryza</taxon>
    </lineage>
</organism>
<evidence type="ECO:0000256" key="1">
    <source>
        <dbReference type="SAM" id="Coils"/>
    </source>
</evidence>
<keyword evidence="4" id="KW-1185">Reference proteome</keyword>
<evidence type="ECO:0000256" key="2">
    <source>
        <dbReference type="SAM" id="MobiDB-lite"/>
    </source>
</evidence>
<feature type="region of interest" description="Disordered" evidence="2">
    <location>
        <begin position="228"/>
        <end position="263"/>
    </location>
</feature>
<dbReference type="HOGENOM" id="CLU_1059160_0_0_1"/>
<name>A0A0E0AZA6_9ORYZ</name>
<dbReference type="Gramene" id="OGLUM09G00420.1">
    <property type="protein sequence ID" value="OGLUM09G00420.1"/>
    <property type="gene ID" value="OGLUM09G00420"/>
</dbReference>
<reference evidence="3" key="2">
    <citation type="submission" date="2018-05" db="EMBL/GenBank/DDBJ databases">
        <title>OgluRS3 (Oryza glumaepatula Reference Sequence Version 3).</title>
        <authorList>
            <person name="Zhang J."/>
            <person name="Kudrna D."/>
            <person name="Lee S."/>
            <person name="Talag J."/>
            <person name="Welchert J."/>
            <person name="Wing R.A."/>
        </authorList>
    </citation>
    <scope>NUCLEOTIDE SEQUENCE [LARGE SCALE GENOMIC DNA]</scope>
</reference>
<feature type="coiled-coil region" evidence="1">
    <location>
        <begin position="76"/>
        <end position="166"/>
    </location>
</feature>
<accession>A0A0E0AZA6</accession>